<feature type="domain" description="RCK N-terminal" evidence="7">
    <location>
        <begin position="284"/>
        <end position="416"/>
    </location>
</feature>
<evidence type="ECO:0000256" key="1">
    <source>
        <dbReference type="ARBA" id="ARBA00004141"/>
    </source>
</evidence>
<keyword evidence="2 6" id="KW-0812">Transmembrane</keyword>
<keyword evidence="9" id="KW-1185">Reference proteome</keyword>
<evidence type="ECO:0000256" key="4">
    <source>
        <dbReference type="ARBA" id="ARBA00023136"/>
    </source>
</evidence>
<dbReference type="RefSeq" id="WP_265133564.1">
    <property type="nucleotide sequence ID" value="NZ_FXTX01000001.1"/>
</dbReference>
<proteinExistence type="predicted"/>
<dbReference type="Gene3D" id="1.10.287.70">
    <property type="match status" value="1"/>
</dbReference>
<dbReference type="Pfam" id="PF00520">
    <property type="entry name" value="Ion_trans"/>
    <property type="match status" value="1"/>
</dbReference>
<dbReference type="InterPro" id="IPR050721">
    <property type="entry name" value="Trk_Ktr_HKT_K-transport"/>
</dbReference>
<feature type="transmembrane region" description="Helical" evidence="6">
    <location>
        <begin position="74"/>
        <end position="97"/>
    </location>
</feature>
<protein>
    <recommendedName>
        <fullName evidence="5">BK channel</fullName>
    </recommendedName>
</protein>
<feature type="transmembrane region" description="Helical" evidence="6">
    <location>
        <begin position="179"/>
        <end position="202"/>
    </location>
</feature>
<dbReference type="GO" id="GO:0006813">
    <property type="term" value="P:potassium ion transport"/>
    <property type="evidence" value="ECO:0007669"/>
    <property type="project" value="InterPro"/>
</dbReference>
<sequence>MDRLSRNKRYLHILKLYLYNILENENSPYKHIYDVFAIIIVITSSLSVITKTFFSHIERLPPDLDRYLDIYEDFALFFFLIEYILRWWVISDFLTDFQEELKNHKRHNISVYLLAFKKAIMPKILWMIKPSSIIDLLAILPILRPLRAFRLLLAIRILKLFRYSSVFKSLFLAIKEGGFLIFFIFSLIFLLIFVSAIFAYIFEYDAGNKDFSSFADAIYWAIITSMTVGYGDIVPQTVEGRFIASFLSISVVIFVSGLTATFSATFVQRLLMLKEGVVKMRDLKNHIVICGYNETSEEILELIQQSKIDREKTVVLITNYDKSQLDIDLSGFILYKKGDFVNENILMDVAIDKASDVVIIAEKVENLSDRSIDARTALTAMLVKDINPTARLYVEVLLDENAEIFKNRLTTKDILIHGQIIGKMMFATLLNPGATTLIKTLIDQELGIKKIKLSEIGSFEKFKELLDYVRTKNYLPIAVERKKKIILNPQDDFILEKNDYIFLIQGVETE</sequence>
<dbReference type="GO" id="GO:0016020">
    <property type="term" value="C:membrane"/>
    <property type="evidence" value="ECO:0007669"/>
    <property type="project" value="UniProtKB-SubCell"/>
</dbReference>
<dbReference type="Proteomes" id="UP001157947">
    <property type="component" value="Unassembled WGS sequence"/>
</dbReference>
<dbReference type="Pfam" id="PF22614">
    <property type="entry name" value="Slo-like_RCK"/>
    <property type="match status" value="1"/>
</dbReference>
<organism evidence="8 9">
    <name type="scientific">Venenivibrio stagnispumantis</name>
    <dbReference type="NCBI Taxonomy" id="407998"/>
    <lineage>
        <taxon>Bacteria</taxon>
        <taxon>Pseudomonadati</taxon>
        <taxon>Aquificota</taxon>
        <taxon>Aquificia</taxon>
        <taxon>Aquificales</taxon>
        <taxon>Hydrogenothermaceae</taxon>
        <taxon>Venenivibrio</taxon>
    </lineage>
</organism>
<dbReference type="SUPFAM" id="SSF81324">
    <property type="entry name" value="Voltage-gated potassium channels"/>
    <property type="match status" value="1"/>
</dbReference>
<gene>
    <name evidence="8" type="ORF">SAMN06264868_101113</name>
</gene>
<dbReference type="EMBL" id="FXTX01000001">
    <property type="protein sequence ID" value="SMP00492.1"/>
    <property type="molecule type" value="Genomic_DNA"/>
</dbReference>
<dbReference type="InterPro" id="IPR005821">
    <property type="entry name" value="Ion_trans_dom"/>
</dbReference>
<evidence type="ECO:0000256" key="6">
    <source>
        <dbReference type="SAM" id="Phobius"/>
    </source>
</evidence>
<evidence type="ECO:0000259" key="7">
    <source>
        <dbReference type="PROSITE" id="PS51201"/>
    </source>
</evidence>
<evidence type="ECO:0000256" key="5">
    <source>
        <dbReference type="ARBA" id="ARBA00029579"/>
    </source>
</evidence>
<dbReference type="GO" id="GO:0005216">
    <property type="term" value="F:monoatomic ion channel activity"/>
    <property type="evidence" value="ECO:0007669"/>
    <property type="project" value="InterPro"/>
</dbReference>
<dbReference type="InterPro" id="IPR036291">
    <property type="entry name" value="NAD(P)-bd_dom_sf"/>
</dbReference>
<keyword evidence="8" id="KW-0813">Transport</keyword>
<dbReference type="InterPro" id="IPR003148">
    <property type="entry name" value="RCK_N"/>
</dbReference>
<comment type="subcellular location">
    <subcellularLocation>
        <location evidence="1">Membrane</location>
        <topology evidence="1">Multi-pass membrane protein</topology>
    </subcellularLocation>
</comment>
<dbReference type="PROSITE" id="PS51201">
    <property type="entry name" value="RCK_N"/>
    <property type="match status" value="1"/>
</dbReference>
<dbReference type="PRINTS" id="PR00169">
    <property type="entry name" value="KCHANNEL"/>
</dbReference>
<accession>A0AA45WIH0</accession>
<keyword evidence="8" id="KW-0406">Ion transport</keyword>
<dbReference type="Gene3D" id="3.40.50.720">
    <property type="entry name" value="NAD(P)-binding Rossmann-like Domain"/>
    <property type="match status" value="1"/>
</dbReference>
<evidence type="ECO:0000256" key="2">
    <source>
        <dbReference type="ARBA" id="ARBA00022692"/>
    </source>
</evidence>
<feature type="transmembrane region" description="Helical" evidence="6">
    <location>
        <begin position="32"/>
        <end position="54"/>
    </location>
</feature>
<keyword evidence="8" id="KW-0407">Ion channel</keyword>
<dbReference type="PANTHER" id="PTHR43833">
    <property type="entry name" value="POTASSIUM CHANNEL PROTEIN 2-RELATED-RELATED"/>
    <property type="match status" value="1"/>
</dbReference>
<evidence type="ECO:0000256" key="3">
    <source>
        <dbReference type="ARBA" id="ARBA00022989"/>
    </source>
</evidence>
<comment type="caution">
    <text evidence="8">The sequence shown here is derived from an EMBL/GenBank/DDBJ whole genome shotgun (WGS) entry which is preliminary data.</text>
</comment>
<name>A0AA45WIH0_9AQUI</name>
<reference evidence="8" key="1">
    <citation type="submission" date="2017-05" db="EMBL/GenBank/DDBJ databases">
        <authorList>
            <person name="Varghese N."/>
            <person name="Submissions S."/>
        </authorList>
    </citation>
    <scope>NUCLEOTIDE SEQUENCE</scope>
    <source>
        <strain evidence="8">DSM 18763</strain>
    </source>
</reference>
<feature type="transmembrane region" description="Helical" evidence="6">
    <location>
        <begin position="217"/>
        <end position="234"/>
    </location>
</feature>
<keyword evidence="3 6" id="KW-1133">Transmembrane helix</keyword>
<evidence type="ECO:0000313" key="9">
    <source>
        <dbReference type="Proteomes" id="UP001157947"/>
    </source>
</evidence>
<dbReference type="PANTHER" id="PTHR43833:SF9">
    <property type="entry name" value="POTASSIUM CHANNEL PROTEIN YUGO-RELATED"/>
    <property type="match status" value="1"/>
</dbReference>
<dbReference type="SUPFAM" id="SSF51735">
    <property type="entry name" value="NAD(P)-binding Rossmann-fold domains"/>
    <property type="match status" value="1"/>
</dbReference>
<dbReference type="AlphaFoldDB" id="A0AA45WIH0"/>
<feature type="transmembrane region" description="Helical" evidence="6">
    <location>
        <begin position="246"/>
        <end position="267"/>
    </location>
</feature>
<keyword evidence="4 6" id="KW-0472">Membrane</keyword>
<evidence type="ECO:0000313" key="8">
    <source>
        <dbReference type="EMBL" id="SMP00492.1"/>
    </source>
</evidence>